<comment type="caution">
    <text evidence="4">The sequence shown here is derived from an EMBL/GenBank/DDBJ whole genome shotgun (WGS) entry which is preliminary data.</text>
</comment>
<dbReference type="RefSeq" id="WP_153727329.1">
    <property type="nucleotide sequence ID" value="NZ_WJNH01000002.1"/>
</dbReference>
<dbReference type="InterPro" id="IPR046118">
    <property type="entry name" value="DUF6115"/>
</dbReference>
<feature type="coiled-coil region" evidence="1">
    <location>
        <begin position="40"/>
        <end position="71"/>
    </location>
</feature>
<feature type="compositionally biased region" description="Basic and acidic residues" evidence="2">
    <location>
        <begin position="73"/>
        <end position="82"/>
    </location>
</feature>
<dbReference type="OrthoDB" id="1708317at2"/>
<proteinExistence type="predicted"/>
<gene>
    <name evidence="4" type="ORF">GH754_03405</name>
</gene>
<sequence length="168" mass="19523">MIEFLLTFSLLLHGIVFIIIIFLFKRIDLQKSANQNKEDIREIEDMLFAYVEEIKEENQKLLNIINENGKNVKDEKQVEQKKHQQALASTTNTQTQSANIQADELEQKEETNGYNPENIMIDDQLEIQTSESKVLQLYHRGLSVEEIAKELNIGKTEVELMIKFQNPS</sequence>
<keyword evidence="5" id="KW-1185">Reference proteome</keyword>
<feature type="region of interest" description="Disordered" evidence="2">
    <location>
        <begin position="73"/>
        <end position="98"/>
    </location>
</feature>
<accession>A0A6G1X352</accession>
<dbReference type="EMBL" id="WJNH01000002">
    <property type="protein sequence ID" value="MRG85372.1"/>
    <property type="molecule type" value="Genomic_DNA"/>
</dbReference>
<organism evidence="4 5">
    <name type="scientific">Salinibacillus xinjiangensis</name>
    <dbReference type="NCBI Taxonomy" id="1229268"/>
    <lineage>
        <taxon>Bacteria</taxon>
        <taxon>Bacillati</taxon>
        <taxon>Bacillota</taxon>
        <taxon>Bacilli</taxon>
        <taxon>Bacillales</taxon>
        <taxon>Bacillaceae</taxon>
        <taxon>Salinibacillus</taxon>
    </lineage>
</organism>
<evidence type="ECO:0000256" key="3">
    <source>
        <dbReference type="SAM" id="Phobius"/>
    </source>
</evidence>
<dbReference type="Proteomes" id="UP000480185">
    <property type="component" value="Unassembled WGS sequence"/>
</dbReference>
<evidence type="ECO:0000313" key="4">
    <source>
        <dbReference type="EMBL" id="MRG85372.1"/>
    </source>
</evidence>
<dbReference type="AlphaFoldDB" id="A0A6G1X352"/>
<keyword evidence="1" id="KW-0175">Coiled coil</keyword>
<keyword evidence="3" id="KW-0472">Membrane</keyword>
<evidence type="ECO:0000256" key="2">
    <source>
        <dbReference type="SAM" id="MobiDB-lite"/>
    </source>
</evidence>
<evidence type="ECO:0000313" key="5">
    <source>
        <dbReference type="Proteomes" id="UP000480185"/>
    </source>
</evidence>
<keyword evidence="3" id="KW-0812">Transmembrane</keyword>
<name>A0A6G1X352_9BACI</name>
<feature type="transmembrane region" description="Helical" evidence="3">
    <location>
        <begin position="6"/>
        <end position="24"/>
    </location>
</feature>
<feature type="compositionally biased region" description="Polar residues" evidence="2">
    <location>
        <begin position="86"/>
        <end position="98"/>
    </location>
</feature>
<evidence type="ECO:0000256" key="1">
    <source>
        <dbReference type="SAM" id="Coils"/>
    </source>
</evidence>
<keyword evidence="3" id="KW-1133">Transmembrane helix</keyword>
<dbReference type="Pfam" id="PF19610">
    <property type="entry name" value="DUF6115"/>
    <property type="match status" value="1"/>
</dbReference>
<reference evidence="4 5" key="1">
    <citation type="submission" date="2019-11" db="EMBL/GenBank/DDBJ databases">
        <authorList>
            <person name="Li J."/>
        </authorList>
    </citation>
    <scope>NUCLEOTIDE SEQUENCE [LARGE SCALE GENOMIC DNA]</scope>
    <source>
        <strain evidence="4 5">J4</strain>
    </source>
</reference>
<protein>
    <submittedName>
        <fullName evidence="4">Uncharacterized protein</fullName>
    </submittedName>
</protein>